<accession>A0AAW1WKU5</accession>
<gene>
    <name evidence="2" type="ORF">M0R45_032971</name>
</gene>
<dbReference type="EMBL" id="JBEDUW010000006">
    <property type="protein sequence ID" value="KAK9924610.1"/>
    <property type="molecule type" value="Genomic_DNA"/>
</dbReference>
<dbReference type="PANTHER" id="PTHR35318:SF2">
    <property type="entry name" value="OS08G0138900 PROTEIN"/>
    <property type="match status" value="1"/>
</dbReference>
<evidence type="ECO:0000256" key="1">
    <source>
        <dbReference type="SAM" id="MobiDB-lite"/>
    </source>
</evidence>
<feature type="region of interest" description="Disordered" evidence="1">
    <location>
        <begin position="67"/>
        <end position="87"/>
    </location>
</feature>
<dbReference type="Proteomes" id="UP001457282">
    <property type="component" value="Unassembled WGS sequence"/>
</dbReference>
<organism evidence="2 3">
    <name type="scientific">Rubus argutus</name>
    <name type="common">Southern blackberry</name>
    <dbReference type="NCBI Taxonomy" id="59490"/>
    <lineage>
        <taxon>Eukaryota</taxon>
        <taxon>Viridiplantae</taxon>
        <taxon>Streptophyta</taxon>
        <taxon>Embryophyta</taxon>
        <taxon>Tracheophyta</taxon>
        <taxon>Spermatophyta</taxon>
        <taxon>Magnoliopsida</taxon>
        <taxon>eudicotyledons</taxon>
        <taxon>Gunneridae</taxon>
        <taxon>Pentapetalae</taxon>
        <taxon>rosids</taxon>
        <taxon>fabids</taxon>
        <taxon>Rosales</taxon>
        <taxon>Rosaceae</taxon>
        <taxon>Rosoideae</taxon>
        <taxon>Rosoideae incertae sedis</taxon>
        <taxon>Rubus</taxon>
    </lineage>
</organism>
<comment type="caution">
    <text evidence="2">The sequence shown here is derived from an EMBL/GenBank/DDBJ whole genome shotgun (WGS) entry which is preliminary data.</text>
</comment>
<dbReference type="PANTHER" id="PTHR35318">
    <property type="entry name" value="BNAA10G08410D PROTEIN"/>
    <property type="match status" value="1"/>
</dbReference>
<evidence type="ECO:0000313" key="3">
    <source>
        <dbReference type="Proteomes" id="UP001457282"/>
    </source>
</evidence>
<evidence type="ECO:0000313" key="2">
    <source>
        <dbReference type="EMBL" id="KAK9924610.1"/>
    </source>
</evidence>
<name>A0AAW1WKU5_RUBAR</name>
<protein>
    <submittedName>
        <fullName evidence="2">Uncharacterized protein</fullName>
    </submittedName>
</protein>
<feature type="compositionally biased region" description="Polar residues" evidence="1">
    <location>
        <begin position="40"/>
        <end position="49"/>
    </location>
</feature>
<sequence length="113" mass="12591">MKSFFSEFRSCYRSGTSKRQPPRSPPNQEARTKHARRLTTSKSESSAGHQWQPALVAISEDGVDVAAADNSSKGRRRSKTVAKSRSISDVQDSRRINAPVIISSAYWATPFMF</sequence>
<feature type="compositionally biased region" description="Basic residues" evidence="1">
    <location>
        <begin position="73"/>
        <end position="82"/>
    </location>
</feature>
<keyword evidence="3" id="KW-1185">Reference proteome</keyword>
<feature type="region of interest" description="Disordered" evidence="1">
    <location>
        <begin position="1"/>
        <end position="53"/>
    </location>
</feature>
<reference evidence="2 3" key="1">
    <citation type="journal article" date="2023" name="G3 (Bethesda)">
        <title>A chromosome-length genome assembly and annotation of blackberry (Rubus argutus, cv. 'Hillquist').</title>
        <authorList>
            <person name="Bruna T."/>
            <person name="Aryal R."/>
            <person name="Dudchenko O."/>
            <person name="Sargent D.J."/>
            <person name="Mead D."/>
            <person name="Buti M."/>
            <person name="Cavallini A."/>
            <person name="Hytonen T."/>
            <person name="Andres J."/>
            <person name="Pham M."/>
            <person name="Weisz D."/>
            <person name="Mascagni F."/>
            <person name="Usai G."/>
            <person name="Natali L."/>
            <person name="Bassil N."/>
            <person name="Fernandez G.E."/>
            <person name="Lomsadze A."/>
            <person name="Armour M."/>
            <person name="Olukolu B."/>
            <person name="Poorten T."/>
            <person name="Britton C."/>
            <person name="Davik J."/>
            <person name="Ashrafi H."/>
            <person name="Aiden E.L."/>
            <person name="Borodovsky M."/>
            <person name="Worthington M."/>
        </authorList>
    </citation>
    <scope>NUCLEOTIDE SEQUENCE [LARGE SCALE GENOMIC DNA]</scope>
    <source>
        <strain evidence="2">PI 553951</strain>
    </source>
</reference>
<dbReference type="AlphaFoldDB" id="A0AAW1WKU5"/>
<proteinExistence type="predicted"/>